<gene>
    <name evidence="2" type="ORF">Amon01_000521100</name>
</gene>
<feature type="domain" description="Pseudouridine synthase RsuA/RluA-like" evidence="1">
    <location>
        <begin position="141"/>
        <end position="307"/>
    </location>
</feature>
<sequence length="416" mass="47745">MSSIPTSTPVYITKNGLRFVKPYNFPYKASVKQRWFGRTVFDVYTSEFRDKPANNYLLNILNGNFTLRKNPNSLKNHVDYFGSCLLHDVRITKNDKIFHIDHIHEPPVPSLSSSSMVLHNNTNKIPNDEGFTIPVIYQDDDIIVVNKPPGIPSLPVNQYRFNTVIEILKIERGFKQLFPVHRLDKLTSGVLIFGKSLEAAVRFKQLIKVAGTVEKTYVAKVKGHFEITSGSKCSYSCFNVGDIIKNKDGSITLDQHVIHIYAALKQVRNLPAASKFKLLSYDPFKDESLVECKPITGKTHQLRIHLRNLGFPIINDPLYGPNKIYSRIITHRDQLSLNEWDTYLNGLFSLAQKLKLQKKVRDDGESSKCDVCKIQLFKDPVPEDLFICLHSRSYQLTVPEKEKTYLFEAELPDWYH</sequence>
<dbReference type="InterPro" id="IPR020103">
    <property type="entry name" value="PsdUridine_synth_cat_dom_sf"/>
</dbReference>
<reference evidence="2" key="1">
    <citation type="submission" date="2023-04" db="EMBL/GenBank/DDBJ databases">
        <title>Ambrosiozyma monospora NBRC 1965.</title>
        <authorList>
            <person name="Ichikawa N."/>
            <person name="Sato H."/>
            <person name="Tonouchi N."/>
        </authorList>
    </citation>
    <scope>NUCLEOTIDE SEQUENCE</scope>
    <source>
        <strain evidence="2">NBRC 1965</strain>
    </source>
</reference>
<dbReference type="OrthoDB" id="424794at2759"/>
<evidence type="ECO:0000313" key="2">
    <source>
        <dbReference type="EMBL" id="GMG39283.1"/>
    </source>
</evidence>
<dbReference type="EMBL" id="BSXU01002787">
    <property type="protein sequence ID" value="GMG39283.1"/>
    <property type="molecule type" value="Genomic_DNA"/>
</dbReference>
<dbReference type="GO" id="GO:0003723">
    <property type="term" value="F:RNA binding"/>
    <property type="evidence" value="ECO:0007669"/>
    <property type="project" value="InterPro"/>
</dbReference>
<dbReference type="Proteomes" id="UP001165063">
    <property type="component" value="Unassembled WGS sequence"/>
</dbReference>
<dbReference type="AlphaFoldDB" id="A0A9W6YZI8"/>
<dbReference type="Pfam" id="PF00849">
    <property type="entry name" value="PseudoU_synth_2"/>
    <property type="match status" value="1"/>
</dbReference>
<dbReference type="PROSITE" id="PS01129">
    <property type="entry name" value="PSI_RLU"/>
    <property type="match status" value="1"/>
</dbReference>
<evidence type="ECO:0000259" key="1">
    <source>
        <dbReference type="Pfam" id="PF00849"/>
    </source>
</evidence>
<protein>
    <submittedName>
        <fullName evidence="2">Unnamed protein product</fullName>
    </submittedName>
</protein>
<name>A0A9W6YZI8_AMBMO</name>
<comment type="caution">
    <text evidence="2">The sequence shown here is derived from an EMBL/GenBank/DDBJ whole genome shotgun (WGS) entry which is preliminary data.</text>
</comment>
<dbReference type="GO" id="GO:0000455">
    <property type="term" value="P:enzyme-directed rRNA pseudouridine synthesis"/>
    <property type="evidence" value="ECO:0007669"/>
    <property type="project" value="TreeGrafter"/>
</dbReference>
<dbReference type="PANTHER" id="PTHR21600:SF40">
    <property type="entry name" value="PSEUDOURIDYLATE SYNTHASE RPUSD2"/>
    <property type="match status" value="1"/>
</dbReference>
<dbReference type="GO" id="GO:0009982">
    <property type="term" value="F:pseudouridine synthase activity"/>
    <property type="evidence" value="ECO:0007669"/>
    <property type="project" value="InterPro"/>
</dbReference>
<evidence type="ECO:0000313" key="3">
    <source>
        <dbReference type="Proteomes" id="UP001165063"/>
    </source>
</evidence>
<dbReference type="SUPFAM" id="SSF55120">
    <property type="entry name" value="Pseudouridine synthase"/>
    <property type="match status" value="1"/>
</dbReference>
<dbReference type="InterPro" id="IPR006145">
    <property type="entry name" value="PsdUridine_synth_RsuA/RluA"/>
</dbReference>
<keyword evidence="3" id="KW-1185">Reference proteome</keyword>
<proteinExistence type="predicted"/>
<dbReference type="InterPro" id="IPR050188">
    <property type="entry name" value="RluA_PseudoU_synthase"/>
</dbReference>
<organism evidence="2 3">
    <name type="scientific">Ambrosiozyma monospora</name>
    <name type="common">Yeast</name>
    <name type="synonym">Endomycopsis monosporus</name>
    <dbReference type="NCBI Taxonomy" id="43982"/>
    <lineage>
        <taxon>Eukaryota</taxon>
        <taxon>Fungi</taxon>
        <taxon>Dikarya</taxon>
        <taxon>Ascomycota</taxon>
        <taxon>Saccharomycotina</taxon>
        <taxon>Pichiomycetes</taxon>
        <taxon>Pichiales</taxon>
        <taxon>Pichiaceae</taxon>
        <taxon>Ambrosiozyma</taxon>
    </lineage>
</organism>
<accession>A0A9W6YZI8</accession>
<dbReference type="InterPro" id="IPR006224">
    <property type="entry name" value="PsdUridine_synth_RluA-like_CS"/>
</dbReference>
<dbReference type="Gene3D" id="3.30.2350.10">
    <property type="entry name" value="Pseudouridine synthase"/>
    <property type="match status" value="1"/>
</dbReference>
<dbReference type="PANTHER" id="PTHR21600">
    <property type="entry name" value="MITOCHONDRIAL RNA PSEUDOURIDINE SYNTHASE"/>
    <property type="match status" value="1"/>
</dbReference>